<dbReference type="RefSeq" id="WP_223577585.1">
    <property type="nucleotide sequence ID" value="NZ_BAABFU010000001.1"/>
</dbReference>
<dbReference type="Gene3D" id="3.10.620.30">
    <property type="match status" value="1"/>
</dbReference>
<protein>
    <recommendedName>
        <fullName evidence="1">DUF3857 domain-containing protein</fullName>
    </recommendedName>
</protein>
<comment type="caution">
    <text evidence="2">The sequence shown here is derived from an EMBL/GenBank/DDBJ whole genome shotgun (WGS) entry which is preliminary data.</text>
</comment>
<dbReference type="EMBL" id="BAABFU010000001">
    <property type="protein sequence ID" value="GAA4342681.1"/>
    <property type="molecule type" value="Genomic_DNA"/>
</dbReference>
<evidence type="ECO:0000313" key="2">
    <source>
        <dbReference type="EMBL" id="GAA4342681.1"/>
    </source>
</evidence>
<accession>A0ABP8HQE1</accession>
<dbReference type="Pfam" id="PF12969">
    <property type="entry name" value="DUF3857"/>
    <property type="match status" value="1"/>
</dbReference>
<dbReference type="SUPFAM" id="SSF54001">
    <property type="entry name" value="Cysteine proteinases"/>
    <property type="match status" value="1"/>
</dbReference>
<evidence type="ECO:0000313" key="3">
    <source>
        <dbReference type="Proteomes" id="UP001501294"/>
    </source>
</evidence>
<dbReference type="InterPro" id="IPR038765">
    <property type="entry name" value="Papain-like_cys_pep_sf"/>
</dbReference>
<dbReference type="InterPro" id="IPR024618">
    <property type="entry name" value="DUF3857"/>
</dbReference>
<sequence>MNGLYKIIILWVFCCASVSADKSIELKDTYSVQPVPSWVTQQGIPKGVNQDGNYGVTYYLLERQLDFGNDSEDYFRLVYSIDQKEALADNSQVIIDYNPSFQRLEVHHINVIRNGKVVNRLAIEDITVAQSEDTEESLMLTGKATASTQIKGLQVNDVVDFAYTVKGQNPIFEGKTFFRQNLGWSSPIKKLFLKAVSDNPLQIKATAYDDKLNTEKVAGRYQYKLSIDNVTTKKSLDGIPNRVHYFPYIQGSEFESWDEVVEWALPHYQDKFELNNSLLRLANGWKEQFPGDLESQITAAIQYVQDDIRYFGIELGVNSHKPHHPNTVFDRKYGDCKDKTVMLVALLRQLGVTAYPALVSTDLNSGFETMLPSPGVFDHVIVGIEYGEQFYFVDPTKTAQRGSLKSISLLPFEKVLVIDSQLEQGIVSVPQHDYEHKIHIEELFKLSSMSKPASYSISSTYYGIEADRVRSWYKVNSKKVIQDNYFNFYKKVYPTLKIDGEIDINDDEDLNIVTIKESYIVPSLWSFNSNHYYSDFSSYEMNNHIYYPERPERDVGLAIPFPKKITHNIRVVLPETYSLDSKKTNKEINHESFSFERNVAVKQNSMNLSFDYKAKEKEVNVDVLDNYYESLIEVQNHLNYRLIFPASKSQQKQQRKKRLQDLIKG</sequence>
<dbReference type="Proteomes" id="UP001501294">
    <property type="component" value="Unassembled WGS sequence"/>
</dbReference>
<name>A0ABP8HQE1_9GAMM</name>
<reference evidence="3" key="1">
    <citation type="journal article" date="2019" name="Int. J. Syst. Evol. Microbiol.">
        <title>The Global Catalogue of Microorganisms (GCM) 10K type strain sequencing project: providing services to taxonomists for standard genome sequencing and annotation.</title>
        <authorList>
            <consortium name="The Broad Institute Genomics Platform"/>
            <consortium name="The Broad Institute Genome Sequencing Center for Infectious Disease"/>
            <person name="Wu L."/>
            <person name="Ma J."/>
        </authorList>
    </citation>
    <scope>NUCLEOTIDE SEQUENCE [LARGE SCALE GENOMIC DNA]</scope>
    <source>
        <strain evidence="3">JCM 17727</strain>
    </source>
</reference>
<feature type="domain" description="DUF3857" evidence="1">
    <location>
        <begin position="72"/>
        <end position="230"/>
    </location>
</feature>
<proteinExistence type="predicted"/>
<dbReference type="Gene3D" id="2.60.40.3140">
    <property type="match status" value="1"/>
</dbReference>
<keyword evidence="3" id="KW-1185">Reference proteome</keyword>
<gene>
    <name evidence="2" type="ORF">GCM10023150_00680</name>
</gene>
<organism evidence="2 3">
    <name type="scientific">Kangiella taiwanensis</name>
    <dbReference type="NCBI Taxonomy" id="1079179"/>
    <lineage>
        <taxon>Bacteria</taxon>
        <taxon>Pseudomonadati</taxon>
        <taxon>Pseudomonadota</taxon>
        <taxon>Gammaproteobacteria</taxon>
        <taxon>Kangiellales</taxon>
        <taxon>Kangiellaceae</taxon>
        <taxon>Kangiella</taxon>
    </lineage>
</organism>
<evidence type="ECO:0000259" key="1">
    <source>
        <dbReference type="Pfam" id="PF12969"/>
    </source>
</evidence>